<evidence type="ECO:0000313" key="3">
    <source>
        <dbReference type="Proteomes" id="UP001151699"/>
    </source>
</evidence>
<name>A0A9Q0RX08_9DIPT</name>
<dbReference type="Proteomes" id="UP001151699">
    <property type="component" value="Chromosome C"/>
</dbReference>
<dbReference type="EMBL" id="WJQU01000004">
    <property type="protein sequence ID" value="KAJ6635413.1"/>
    <property type="molecule type" value="Genomic_DNA"/>
</dbReference>
<comment type="caution">
    <text evidence="2">The sequence shown here is derived from an EMBL/GenBank/DDBJ whole genome shotgun (WGS) entry which is preliminary data.</text>
</comment>
<accession>A0A9Q0RX08</accession>
<gene>
    <name evidence="2" type="ORF">Bhyg_13998</name>
</gene>
<keyword evidence="3" id="KW-1185">Reference proteome</keyword>
<sequence>MLLVIFSTDGAHNRNSVIRSNFGDVSPDDSPRQTNNSKPRFNVYKLILQLIFEPFPMLKYYTSSHDIALRN</sequence>
<organism evidence="2 3">
    <name type="scientific">Pseudolycoriella hygida</name>
    <dbReference type="NCBI Taxonomy" id="35572"/>
    <lineage>
        <taxon>Eukaryota</taxon>
        <taxon>Metazoa</taxon>
        <taxon>Ecdysozoa</taxon>
        <taxon>Arthropoda</taxon>
        <taxon>Hexapoda</taxon>
        <taxon>Insecta</taxon>
        <taxon>Pterygota</taxon>
        <taxon>Neoptera</taxon>
        <taxon>Endopterygota</taxon>
        <taxon>Diptera</taxon>
        <taxon>Nematocera</taxon>
        <taxon>Sciaroidea</taxon>
        <taxon>Sciaridae</taxon>
        <taxon>Pseudolycoriella</taxon>
    </lineage>
</organism>
<protein>
    <submittedName>
        <fullName evidence="2">Uncharacterized protein</fullName>
    </submittedName>
</protein>
<evidence type="ECO:0000313" key="2">
    <source>
        <dbReference type="EMBL" id="KAJ6635413.1"/>
    </source>
</evidence>
<proteinExistence type="predicted"/>
<evidence type="ECO:0000256" key="1">
    <source>
        <dbReference type="SAM" id="MobiDB-lite"/>
    </source>
</evidence>
<dbReference type="AlphaFoldDB" id="A0A9Q0RX08"/>
<reference evidence="2" key="1">
    <citation type="submission" date="2022-07" db="EMBL/GenBank/DDBJ databases">
        <authorList>
            <person name="Trinca V."/>
            <person name="Uliana J.V.C."/>
            <person name="Torres T.T."/>
            <person name="Ward R.J."/>
            <person name="Monesi N."/>
        </authorList>
    </citation>
    <scope>NUCLEOTIDE SEQUENCE</scope>
    <source>
        <strain evidence="2">HSMRA1968</strain>
        <tissue evidence="2">Whole embryos</tissue>
    </source>
</reference>
<feature type="region of interest" description="Disordered" evidence="1">
    <location>
        <begin position="17"/>
        <end position="38"/>
    </location>
</feature>